<dbReference type="Gene3D" id="3.40.50.720">
    <property type="entry name" value="NAD(P)-binding Rossmann-like Domain"/>
    <property type="match status" value="1"/>
</dbReference>
<evidence type="ECO:0000256" key="1">
    <source>
        <dbReference type="ARBA" id="ARBA00007870"/>
    </source>
</evidence>
<dbReference type="PANTHER" id="PTHR21708:SF30">
    <property type="entry name" value="2-DEHYDROPANTOATE 2-REDUCTASE-RELATED"/>
    <property type="match status" value="1"/>
</dbReference>
<dbReference type="PANTHER" id="PTHR21708">
    <property type="entry name" value="PROBABLE 2-DEHYDROPANTOATE 2-REDUCTASE"/>
    <property type="match status" value="1"/>
</dbReference>
<feature type="domain" description="Ketopantoate reductase N-terminal" evidence="6">
    <location>
        <begin position="5"/>
        <end position="144"/>
    </location>
</feature>
<dbReference type="NCBIfam" id="TIGR00745">
    <property type="entry name" value="apbA_panE"/>
    <property type="match status" value="1"/>
</dbReference>
<gene>
    <name evidence="8" type="ORF">KHLLAP_LOCUS6442</name>
</gene>
<feature type="chain" id="PRO_5042598306" description="2-dehydropantoate 2-reductase" evidence="5">
    <location>
        <begin position="30"/>
        <end position="313"/>
    </location>
</feature>
<comment type="function">
    <text evidence="4">Catalyzes the NADPH-dependent reduction of ketopantoate into pantoic acid.</text>
</comment>
<evidence type="ECO:0000256" key="5">
    <source>
        <dbReference type="SAM" id="SignalP"/>
    </source>
</evidence>
<proteinExistence type="inferred from homology"/>
<dbReference type="InterPro" id="IPR013752">
    <property type="entry name" value="KPA_reductase"/>
</dbReference>
<keyword evidence="3 4" id="KW-0560">Oxidoreductase</keyword>
<accession>A0AAI8VJ97</accession>
<comment type="similarity">
    <text evidence="1 4">Belongs to the ketopantoate reductase family.</text>
</comment>
<evidence type="ECO:0000259" key="6">
    <source>
        <dbReference type="Pfam" id="PF02558"/>
    </source>
</evidence>
<name>A0AAI8VJ97_9PEZI</name>
<dbReference type="SUPFAM" id="SSF48179">
    <property type="entry name" value="6-phosphogluconate dehydrogenase C-terminal domain-like"/>
    <property type="match status" value="1"/>
</dbReference>
<dbReference type="EC" id="1.1.1.169" evidence="4"/>
<dbReference type="InterPro" id="IPR013328">
    <property type="entry name" value="6PGD_dom2"/>
</dbReference>
<comment type="catalytic activity">
    <reaction evidence="4">
        <text>(R)-pantoate + NADP(+) = 2-dehydropantoate + NADPH + H(+)</text>
        <dbReference type="Rhea" id="RHEA:16233"/>
        <dbReference type="ChEBI" id="CHEBI:11561"/>
        <dbReference type="ChEBI" id="CHEBI:15378"/>
        <dbReference type="ChEBI" id="CHEBI:15980"/>
        <dbReference type="ChEBI" id="CHEBI:57783"/>
        <dbReference type="ChEBI" id="CHEBI:58349"/>
        <dbReference type="EC" id="1.1.1.169"/>
    </reaction>
</comment>
<dbReference type="GO" id="GO:0005737">
    <property type="term" value="C:cytoplasm"/>
    <property type="evidence" value="ECO:0007669"/>
    <property type="project" value="TreeGrafter"/>
</dbReference>
<dbReference type="Pfam" id="PF08546">
    <property type="entry name" value="ApbA_C"/>
    <property type="match status" value="1"/>
</dbReference>
<dbReference type="InterPro" id="IPR013332">
    <property type="entry name" value="KPR_N"/>
</dbReference>
<evidence type="ECO:0000256" key="4">
    <source>
        <dbReference type="RuleBase" id="RU362068"/>
    </source>
</evidence>
<evidence type="ECO:0000313" key="9">
    <source>
        <dbReference type="Proteomes" id="UP001295740"/>
    </source>
</evidence>
<reference evidence="8" key="1">
    <citation type="submission" date="2023-10" db="EMBL/GenBank/DDBJ databases">
        <authorList>
            <person name="Hackl T."/>
        </authorList>
    </citation>
    <scope>NUCLEOTIDE SEQUENCE</scope>
</reference>
<dbReference type="Gene3D" id="1.10.1040.10">
    <property type="entry name" value="N-(1-d-carboxylethyl)-l-norvaline Dehydrogenase, domain 2"/>
    <property type="match status" value="1"/>
</dbReference>
<feature type="domain" description="Ketopantoate reductase C-terminal" evidence="7">
    <location>
        <begin position="175"/>
        <end position="298"/>
    </location>
</feature>
<dbReference type="InterPro" id="IPR051402">
    <property type="entry name" value="KPR-Related"/>
</dbReference>
<keyword evidence="5" id="KW-0732">Signal</keyword>
<keyword evidence="9" id="KW-1185">Reference proteome</keyword>
<comment type="caution">
    <text evidence="8">The sequence shown here is derived from an EMBL/GenBank/DDBJ whole genome shotgun (WGS) entry which is preliminary data.</text>
</comment>
<dbReference type="SUPFAM" id="SSF51735">
    <property type="entry name" value="NAD(P)-binding Rossmann-fold domains"/>
    <property type="match status" value="1"/>
</dbReference>
<dbReference type="InterPro" id="IPR036291">
    <property type="entry name" value="NAD(P)-bd_dom_sf"/>
</dbReference>
<dbReference type="Proteomes" id="UP001295740">
    <property type="component" value="Unassembled WGS sequence"/>
</dbReference>
<dbReference type="AlphaFoldDB" id="A0AAI8VJ97"/>
<feature type="signal peptide" evidence="5">
    <location>
        <begin position="1"/>
        <end position="29"/>
    </location>
</feature>
<dbReference type="FunFam" id="1.10.1040.10:FF:000017">
    <property type="entry name" value="2-dehydropantoate 2-reductase"/>
    <property type="match status" value="1"/>
</dbReference>
<evidence type="ECO:0000259" key="7">
    <source>
        <dbReference type="Pfam" id="PF08546"/>
    </source>
</evidence>
<protein>
    <recommendedName>
        <fullName evidence="4">2-dehydropantoate 2-reductase</fullName>
        <ecNumber evidence="4">1.1.1.169</ecNumber>
    </recommendedName>
    <alternativeName>
        <fullName evidence="4">Ketopantoate reductase</fullName>
    </alternativeName>
</protein>
<evidence type="ECO:0000256" key="2">
    <source>
        <dbReference type="ARBA" id="ARBA00022857"/>
    </source>
</evidence>
<evidence type="ECO:0000313" key="8">
    <source>
        <dbReference type="EMBL" id="CAJ2505974.1"/>
    </source>
</evidence>
<dbReference type="GO" id="GO:0008677">
    <property type="term" value="F:2-dehydropantoate 2-reductase activity"/>
    <property type="evidence" value="ECO:0007669"/>
    <property type="project" value="UniProtKB-EC"/>
</dbReference>
<dbReference type="Pfam" id="PF02558">
    <property type="entry name" value="ApbA"/>
    <property type="match status" value="1"/>
</dbReference>
<dbReference type="GO" id="GO:0015940">
    <property type="term" value="P:pantothenate biosynthetic process"/>
    <property type="evidence" value="ECO:0007669"/>
    <property type="project" value="InterPro"/>
</dbReference>
<dbReference type="InterPro" id="IPR008927">
    <property type="entry name" value="6-PGluconate_DH-like_C_sf"/>
</dbReference>
<organism evidence="8 9">
    <name type="scientific">Anthostomella pinea</name>
    <dbReference type="NCBI Taxonomy" id="933095"/>
    <lineage>
        <taxon>Eukaryota</taxon>
        <taxon>Fungi</taxon>
        <taxon>Dikarya</taxon>
        <taxon>Ascomycota</taxon>
        <taxon>Pezizomycotina</taxon>
        <taxon>Sordariomycetes</taxon>
        <taxon>Xylariomycetidae</taxon>
        <taxon>Xylariales</taxon>
        <taxon>Xylariaceae</taxon>
        <taxon>Anthostomella</taxon>
    </lineage>
</organism>
<sequence length="313" mass="33627">MSPKILVFGTGSLGAVYTWVLSQAPAVDASDIIWGRDLRVRPRVARSVAEAVEQATGETFDYVVVTAKVFPTVPSTVELIRPAVSADGRTAIVLIQNGIGIEDEFARLYPKNPILSTVLYMSAAQTAPAVVTHHQLELLHVGTYPADAPAAHKEAAGAFVDLIKAAGATAKLHDDIQFQRWSKLLVNGSWNPICALSRLRDRQFQESNAEATRFVRDVMLEIADVAQAYGYAGIDDKLIDVQMQLTSSRDLPGVQPSMMADAMEGRTMEVDAIVGNAVRLAAEKGVSVPMLRTIYLLAGGLSASFSLAKSSVC</sequence>
<keyword evidence="2 4" id="KW-0521">NADP</keyword>
<dbReference type="EMBL" id="CAUWAG010000008">
    <property type="protein sequence ID" value="CAJ2505974.1"/>
    <property type="molecule type" value="Genomic_DNA"/>
</dbReference>
<dbReference type="InterPro" id="IPR003710">
    <property type="entry name" value="ApbA"/>
</dbReference>
<evidence type="ECO:0000256" key="3">
    <source>
        <dbReference type="ARBA" id="ARBA00023002"/>
    </source>
</evidence>